<gene>
    <name evidence="1" type="ORF">HNR37_000031</name>
</gene>
<keyword evidence="2" id="KW-1185">Reference proteome</keyword>
<reference evidence="1 2" key="1">
    <citation type="submission" date="2020-08" db="EMBL/GenBank/DDBJ databases">
        <title>Genomic Encyclopedia of Type Strains, Phase IV (KMG-IV): sequencing the most valuable type-strain genomes for metagenomic binning, comparative biology and taxonomic classification.</title>
        <authorList>
            <person name="Goeker M."/>
        </authorList>
    </citation>
    <scope>NUCLEOTIDE SEQUENCE [LARGE SCALE GENOMIC DNA]</scope>
    <source>
        <strain evidence="1 2">DSM 22071</strain>
    </source>
</reference>
<accession>A0A7W7Y287</accession>
<name>A0A7W7Y287_9BACT</name>
<organism evidence="1 2">
    <name type="scientific">Desulfurispira natronophila</name>
    <dbReference type="NCBI Taxonomy" id="682562"/>
    <lineage>
        <taxon>Bacteria</taxon>
        <taxon>Pseudomonadati</taxon>
        <taxon>Chrysiogenota</taxon>
        <taxon>Chrysiogenia</taxon>
        <taxon>Chrysiogenales</taxon>
        <taxon>Chrysiogenaceae</taxon>
        <taxon>Desulfurispira</taxon>
    </lineage>
</organism>
<dbReference type="AlphaFoldDB" id="A0A7W7Y287"/>
<proteinExistence type="predicted"/>
<dbReference type="EMBL" id="JACHID010000001">
    <property type="protein sequence ID" value="MBB5020728.1"/>
    <property type="molecule type" value="Genomic_DNA"/>
</dbReference>
<evidence type="ECO:0000313" key="2">
    <source>
        <dbReference type="Proteomes" id="UP000528322"/>
    </source>
</evidence>
<comment type="caution">
    <text evidence="1">The sequence shown here is derived from an EMBL/GenBank/DDBJ whole genome shotgun (WGS) entry which is preliminary data.</text>
</comment>
<sequence length="30" mass="3642">MIIELQPEYELRLLREDIDVFFSGYHTGRT</sequence>
<evidence type="ECO:0000313" key="1">
    <source>
        <dbReference type="EMBL" id="MBB5020728.1"/>
    </source>
</evidence>
<protein>
    <submittedName>
        <fullName evidence="1">Uncharacterized protein</fullName>
    </submittedName>
</protein>
<dbReference type="Proteomes" id="UP000528322">
    <property type="component" value="Unassembled WGS sequence"/>
</dbReference>